<comment type="cofactor">
    <cofactor evidence="13">
        <name>[4Fe-4S] cluster</name>
        <dbReference type="ChEBI" id="CHEBI:49883"/>
    </cofactor>
    <text evidence="13">Binds 1 [4Fe-4S] cluster per subunit.</text>
</comment>
<organism evidence="15 16">
    <name type="scientific">Limimaricola cinnabarinus</name>
    <dbReference type="NCBI Taxonomy" id="1125964"/>
    <lineage>
        <taxon>Bacteria</taxon>
        <taxon>Pseudomonadati</taxon>
        <taxon>Pseudomonadota</taxon>
        <taxon>Alphaproteobacteria</taxon>
        <taxon>Rhodobacterales</taxon>
        <taxon>Paracoccaceae</taxon>
        <taxon>Limimaricola</taxon>
    </lineage>
</organism>
<dbReference type="RefSeq" id="WP_099275446.1">
    <property type="nucleotide sequence ID" value="NZ_KZ304954.1"/>
</dbReference>
<dbReference type="HAMAP" id="MF_01026">
    <property type="entry name" value="LeuC_type1"/>
    <property type="match status" value="1"/>
</dbReference>
<evidence type="ECO:0000256" key="10">
    <source>
        <dbReference type="ARBA" id="ARBA00023014"/>
    </source>
</evidence>
<comment type="subunit">
    <text evidence="4 13">Heterodimer of LeuC and LeuD.</text>
</comment>
<feature type="binding site" evidence="13">
    <location>
        <position position="408"/>
    </location>
    <ligand>
        <name>[4Fe-4S] cluster</name>
        <dbReference type="ChEBI" id="CHEBI:49883"/>
    </ligand>
</feature>
<dbReference type="InterPro" id="IPR015931">
    <property type="entry name" value="Acnase/IPM_dHydase_lsu_aba_1/3"/>
</dbReference>
<evidence type="ECO:0000313" key="16">
    <source>
        <dbReference type="Proteomes" id="UP000221860"/>
    </source>
</evidence>
<comment type="similarity">
    <text evidence="13">Belongs to the aconitase/IPM isomerase family. LeuC type 1 subfamily.</text>
</comment>
<dbReference type="Pfam" id="PF00330">
    <property type="entry name" value="Aconitase"/>
    <property type="match status" value="1"/>
</dbReference>
<name>A0A2G1MHW7_9RHOB</name>
<keyword evidence="7 13" id="KW-0028">Amino-acid biosynthesis</keyword>
<dbReference type="PROSITE" id="PS01244">
    <property type="entry name" value="ACONITASE_2"/>
    <property type="match status" value="1"/>
</dbReference>
<evidence type="ECO:0000256" key="11">
    <source>
        <dbReference type="ARBA" id="ARBA00023239"/>
    </source>
</evidence>
<dbReference type="GO" id="GO:0009098">
    <property type="term" value="P:L-leucine biosynthetic process"/>
    <property type="evidence" value="ECO:0007669"/>
    <property type="project" value="UniProtKB-UniRule"/>
</dbReference>
<feature type="binding site" evidence="13">
    <location>
        <position position="411"/>
    </location>
    <ligand>
        <name>[4Fe-4S] cluster</name>
        <dbReference type="ChEBI" id="CHEBI:49883"/>
    </ligand>
</feature>
<keyword evidence="11 13" id="KW-0456">Lyase</keyword>
<keyword evidence="10 13" id="KW-0411">Iron-sulfur</keyword>
<keyword evidence="9 13" id="KW-0408">Iron</keyword>
<evidence type="ECO:0000256" key="8">
    <source>
        <dbReference type="ARBA" id="ARBA00022723"/>
    </source>
</evidence>
<comment type="pathway">
    <text evidence="3 13">Amino-acid biosynthesis; L-leucine biosynthesis; L-leucine from 3-methyl-2-oxobutanoate: step 2/4.</text>
</comment>
<accession>A0A2G1MHW7</accession>
<evidence type="ECO:0000256" key="13">
    <source>
        <dbReference type="HAMAP-Rule" id="MF_01026"/>
    </source>
</evidence>
<keyword evidence="12 13" id="KW-0100">Branched-chain amino acid biosynthesis</keyword>
<dbReference type="InterPro" id="IPR033941">
    <property type="entry name" value="IPMI_cat"/>
</dbReference>
<dbReference type="FunFam" id="3.30.499.10:FF:000006">
    <property type="entry name" value="3-isopropylmalate dehydratase large subunit"/>
    <property type="match status" value="1"/>
</dbReference>
<feature type="domain" description="Aconitase/3-isopropylmalate dehydratase large subunit alpha/beta/alpha" evidence="14">
    <location>
        <begin position="8"/>
        <end position="458"/>
    </location>
</feature>
<dbReference type="OrthoDB" id="9802769at2"/>
<dbReference type="InterPro" id="IPR001030">
    <property type="entry name" value="Acoase/IPM_deHydtase_lsu_aba"/>
</dbReference>
<keyword evidence="5 13" id="KW-0432">Leucine biosynthesis</keyword>
<dbReference type="GO" id="GO:0003861">
    <property type="term" value="F:3-isopropylmalate dehydratase activity"/>
    <property type="evidence" value="ECO:0007669"/>
    <property type="project" value="UniProtKB-UniRule"/>
</dbReference>
<keyword evidence="8 13" id="KW-0479">Metal-binding</keyword>
<evidence type="ECO:0000256" key="1">
    <source>
        <dbReference type="ARBA" id="ARBA00000491"/>
    </source>
</evidence>
<evidence type="ECO:0000313" key="15">
    <source>
        <dbReference type="EMBL" id="PHP28349.1"/>
    </source>
</evidence>
<feature type="binding site" evidence="13">
    <location>
        <position position="348"/>
    </location>
    <ligand>
        <name>[4Fe-4S] cluster</name>
        <dbReference type="ChEBI" id="CHEBI:49883"/>
    </ligand>
</feature>
<evidence type="ECO:0000256" key="3">
    <source>
        <dbReference type="ARBA" id="ARBA00004729"/>
    </source>
</evidence>
<evidence type="ECO:0000256" key="5">
    <source>
        <dbReference type="ARBA" id="ARBA00022430"/>
    </source>
</evidence>
<dbReference type="NCBIfam" id="TIGR00170">
    <property type="entry name" value="leuC"/>
    <property type="match status" value="1"/>
</dbReference>
<evidence type="ECO:0000256" key="9">
    <source>
        <dbReference type="ARBA" id="ARBA00023004"/>
    </source>
</evidence>
<evidence type="ECO:0000259" key="14">
    <source>
        <dbReference type="Pfam" id="PF00330"/>
    </source>
</evidence>
<dbReference type="GO" id="GO:0051539">
    <property type="term" value="F:4 iron, 4 sulfur cluster binding"/>
    <property type="evidence" value="ECO:0007669"/>
    <property type="project" value="UniProtKB-KW"/>
</dbReference>
<dbReference type="Gene3D" id="3.30.499.10">
    <property type="entry name" value="Aconitase, domain 3"/>
    <property type="match status" value="2"/>
</dbReference>
<dbReference type="NCBIfam" id="NF009116">
    <property type="entry name" value="PRK12466.1"/>
    <property type="match status" value="1"/>
</dbReference>
<dbReference type="InterPro" id="IPR004430">
    <property type="entry name" value="3-IsopropMal_deHydase_lsu"/>
</dbReference>
<dbReference type="PANTHER" id="PTHR43822:SF9">
    <property type="entry name" value="3-ISOPROPYLMALATE DEHYDRATASE"/>
    <property type="match status" value="1"/>
</dbReference>
<sequence length="467" mass="50302">MTGKTLYDKIWDAHLVHEAEDGSSLLYIDRHLVHEVTSPQAFEGLRMAGRQVRAPEKTIAVPDHNVPTTEGRDKVIENEDSRIQVEALDRNARDFGINYYPVSDIRQGIVHIVGPEQGWTLPGMTVVCGDSHTATHGAFGALAHGIGTSEVEHVLATQTLIQSKSKNMKVEITGRLAPGVTAKDITMAVIGRTGTAGGTGYVIEYCGEAIRSLSMEGRMTVCNMAIEGGARAGLIAPDQTTFDYVKGRPHAPKGAQWEAAMEWWKTLHSDDDAHWDKVITIPGEEIAPLVTWGTSPEDVLPITDVVPAPESFKGGKADAARRALDYMGLKAGQKLSEIEIDTVFIGSCTNGRIEDLRAAAAILKGKKVKDGMRAMVVPGSGLVRAQAEEEGLAEIFKEAGFEWRLAGCSMCLAMNPDQLAPGERCAATSNRNFEGRQGRGGRTHLMSPAMAAAAAITGHLTDVREIM</sequence>
<dbReference type="SUPFAM" id="SSF53732">
    <property type="entry name" value="Aconitase iron-sulfur domain"/>
    <property type="match status" value="1"/>
</dbReference>
<dbReference type="NCBIfam" id="NF004016">
    <property type="entry name" value="PRK05478.1"/>
    <property type="match status" value="1"/>
</dbReference>
<dbReference type="EC" id="4.2.1.33" evidence="13"/>
<protein>
    <recommendedName>
        <fullName evidence="13">3-isopropylmalate dehydratase large subunit</fullName>
        <ecNumber evidence="13">4.2.1.33</ecNumber>
    </recommendedName>
    <alternativeName>
        <fullName evidence="13">Alpha-IPM isomerase</fullName>
        <shortName evidence="13">IPMI</shortName>
    </alternativeName>
    <alternativeName>
        <fullName evidence="13">Isopropylmalate isomerase</fullName>
    </alternativeName>
</protein>
<evidence type="ECO:0000256" key="4">
    <source>
        <dbReference type="ARBA" id="ARBA00011271"/>
    </source>
</evidence>
<comment type="catalytic activity">
    <reaction evidence="1 13">
        <text>(2R,3S)-3-isopropylmalate = (2S)-2-isopropylmalate</text>
        <dbReference type="Rhea" id="RHEA:32287"/>
        <dbReference type="ChEBI" id="CHEBI:1178"/>
        <dbReference type="ChEBI" id="CHEBI:35121"/>
        <dbReference type="EC" id="4.2.1.33"/>
    </reaction>
</comment>
<keyword evidence="16" id="KW-1185">Reference proteome</keyword>
<dbReference type="AlphaFoldDB" id="A0A2G1MHW7"/>
<dbReference type="PANTHER" id="PTHR43822">
    <property type="entry name" value="HOMOACONITASE, MITOCHONDRIAL-RELATED"/>
    <property type="match status" value="1"/>
</dbReference>
<keyword evidence="6 13" id="KW-0004">4Fe-4S</keyword>
<dbReference type="PROSITE" id="PS00450">
    <property type="entry name" value="ACONITASE_1"/>
    <property type="match status" value="1"/>
</dbReference>
<dbReference type="InterPro" id="IPR050067">
    <property type="entry name" value="IPM_dehydratase_rel_enz"/>
</dbReference>
<dbReference type="UniPathway" id="UPA00048">
    <property type="reaction ID" value="UER00071"/>
</dbReference>
<evidence type="ECO:0000256" key="12">
    <source>
        <dbReference type="ARBA" id="ARBA00023304"/>
    </source>
</evidence>
<proteinExistence type="inferred from homology"/>
<evidence type="ECO:0000256" key="6">
    <source>
        <dbReference type="ARBA" id="ARBA00022485"/>
    </source>
</evidence>
<gene>
    <name evidence="13 15" type="primary">leuC</name>
    <name evidence="15" type="ORF">CJ301_06365</name>
</gene>
<dbReference type="GO" id="GO:0046872">
    <property type="term" value="F:metal ion binding"/>
    <property type="evidence" value="ECO:0007669"/>
    <property type="project" value="UniProtKB-KW"/>
</dbReference>
<dbReference type="FunFam" id="3.30.499.10:FF:000007">
    <property type="entry name" value="3-isopropylmalate dehydratase large subunit"/>
    <property type="match status" value="1"/>
</dbReference>
<dbReference type="PRINTS" id="PR00415">
    <property type="entry name" value="ACONITASE"/>
</dbReference>
<reference evidence="15 16" key="1">
    <citation type="submission" date="2017-08" db="EMBL/GenBank/DDBJ databases">
        <title>Draft Genome Sequence of Loktanella cinnabarina Strain XM1, Isolated from Coastal Surface Water.</title>
        <authorList>
            <person name="Ma R."/>
            <person name="Wang J."/>
            <person name="Wang Q."/>
            <person name="Ma Z."/>
            <person name="Li J."/>
            <person name="Chen L."/>
        </authorList>
    </citation>
    <scope>NUCLEOTIDE SEQUENCE [LARGE SCALE GENOMIC DNA]</scope>
    <source>
        <strain evidence="15 16">XM1</strain>
    </source>
</reference>
<comment type="caution">
    <text evidence="15">The sequence shown here is derived from an EMBL/GenBank/DDBJ whole genome shotgun (WGS) entry which is preliminary data.</text>
</comment>
<dbReference type="Proteomes" id="UP000221860">
    <property type="component" value="Unassembled WGS sequence"/>
</dbReference>
<dbReference type="CDD" id="cd01583">
    <property type="entry name" value="IPMI"/>
    <property type="match status" value="1"/>
</dbReference>
<dbReference type="InterPro" id="IPR036008">
    <property type="entry name" value="Aconitase_4Fe-4S_dom"/>
</dbReference>
<dbReference type="EMBL" id="NQWH01000007">
    <property type="protein sequence ID" value="PHP28349.1"/>
    <property type="molecule type" value="Genomic_DNA"/>
</dbReference>
<comment type="function">
    <text evidence="2 13">Catalyzes the isomerization between 2-isopropylmalate and 3-isopropylmalate, via the formation of 2-isopropylmaleate.</text>
</comment>
<evidence type="ECO:0000256" key="7">
    <source>
        <dbReference type="ARBA" id="ARBA00022605"/>
    </source>
</evidence>
<dbReference type="InterPro" id="IPR018136">
    <property type="entry name" value="Aconitase_4Fe-4S_BS"/>
</dbReference>
<evidence type="ECO:0000256" key="2">
    <source>
        <dbReference type="ARBA" id="ARBA00002695"/>
    </source>
</evidence>